<evidence type="ECO:0000256" key="1">
    <source>
        <dbReference type="SAM" id="MobiDB-lite"/>
    </source>
</evidence>
<gene>
    <name evidence="6" type="ORF">E3Q01_00699</name>
    <name evidence="7" type="ORF">E3Q02_00464</name>
    <name evidence="5" type="ORF">E3Q03_02677</name>
    <name evidence="4" type="ORF">E3Q10_02364</name>
    <name evidence="3" type="ORF">E3Q17_04306</name>
    <name evidence="2" type="ORF">E3Q22_00297</name>
</gene>
<evidence type="ECO:0000313" key="2">
    <source>
        <dbReference type="EMBL" id="TIB82462.1"/>
    </source>
</evidence>
<proteinExistence type="predicted"/>
<protein>
    <submittedName>
        <fullName evidence="3">Uncharacterized protein</fullName>
    </submittedName>
</protein>
<organism evidence="3 10">
    <name type="scientific">Wallemia mellicola</name>
    <dbReference type="NCBI Taxonomy" id="1708541"/>
    <lineage>
        <taxon>Eukaryota</taxon>
        <taxon>Fungi</taxon>
        <taxon>Dikarya</taxon>
        <taxon>Basidiomycota</taxon>
        <taxon>Wallemiomycotina</taxon>
        <taxon>Wallemiomycetes</taxon>
        <taxon>Wallemiales</taxon>
        <taxon>Wallemiaceae</taxon>
        <taxon>Wallemia</taxon>
    </lineage>
</organism>
<name>A0A4T0R649_9BASI</name>
<evidence type="ECO:0000313" key="6">
    <source>
        <dbReference type="EMBL" id="TIC68639.1"/>
    </source>
</evidence>
<reference evidence="8 9" key="1">
    <citation type="submission" date="2019-03" db="EMBL/GenBank/DDBJ databases">
        <title>Sequencing 25 genomes of Wallemia mellicola.</title>
        <authorList>
            <person name="Gostincar C."/>
        </authorList>
    </citation>
    <scope>NUCLEOTIDE SEQUENCE [LARGE SCALE GENOMIC DNA]</scope>
    <source>
        <strain evidence="3 10">EXF-1262</strain>
        <strain evidence="7 11">EXF-1274</strain>
        <strain evidence="5 8">EXF-1277</strain>
        <strain evidence="2 12">EXF-6152</strain>
        <strain evidence="6 13">EXF-757</strain>
        <strain evidence="4 9">EXF-8738</strain>
    </source>
</reference>
<feature type="region of interest" description="Disordered" evidence="1">
    <location>
        <begin position="1"/>
        <end position="84"/>
    </location>
</feature>
<dbReference type="OMA" id="RSHDNHA"/>
<dbReference type="Proteomes" id="UP000309601">
    <property type="component" value="Unassembled WGS sequence"/>
</dbReference>
<dbReference type="Proteomes" id="UP000305362">
    <property type="component" value="Unassembled WGS sequence"/>
</dbReference>
<dbReference type="Pfam" id="PF04119">
    <property type="entry name" value="HSP9_HSP12"/>
    <property type="match status" value="1"/>
</dbReference>
<feature type="compositionally biased region" description="Basic and acidic residues" evidence="1">
    <location>
        <begin position="1"/>
        <end position="21"/>
    </location>
</feature>
<evidence type="ECO:0000313" key="4">
    <source>
        <dbReference type="EMBL" id="TIC29878.1"/>
    </source>
</evidence>
<dbReference type="Proteomes" id="UP000307169">
    <property type="component" value="Unassembled WGS sequence"/>
</dbReference>
<comment type="caution">
    <text evidence="3">The sequence shown here is derived from an EMBL/GenBank/DDBJ whole genome shotgun (WGS) entry which is preliminary data.</text>
</comment>
<evidence type="ECO:0000313" key="9">
    <source>
        <dbReference type="Proteomes" id="UP000305647"/>
    </source>
</evidence>
<dbReference type="EMBL" id="SPRX01000006">
    <property type="protein sequence ID" value="TIC68639.1"/>
    <property type="molecule type" value="Genomic_DNA"/>
</dbReference>
<feature type="compositionally biased region" description="Basic and acidic residues" evidence="1">
    <location>
        <begin position="65"/>
        <end position="78"/>
    </location>
</feature>
<dbReference type="EMBL" id="SPRH01000096">
    <property type="protein sequence ID" value="TIB95367.1"/>
    <property type="molecule type" value="Genomic_DNA"/>
</dbReference>
<evidence type="ECO:0000313" key="7">
    <source>
        <dbReference type="EMBL" id="TIC70555.1"/>
    </source>
</evidence>
<evidence type="ECO:0000313" key="12">
    <source>
        <dbReference type="Proteomes" id="UP000310685"/>
    </source>
</evidence>
<dbReference type="Proteomes" id="UP000310708">
    <property type="component" value="Unassembled WGS sequence"/>
</dbReference>
<dbReference type="Proteomes" id="UP000310685">
    <property type="component" value="Unassembled WGS sequence"/>
</dbReference>
<sequence>MSEPARRNFIDEARATMKPDSQKGYPEAASDKLKEMSDNTASKVQPEGDKSMTQSAHDTVSGGADSERRSSLMDKLKDTFSAQK</sequence>
<dbReference type="EMBL" id="SPRC01000002">
    <property type="protein sequence ID" value="TIB82462.1"/>
    <property type="molecule type" value="Genomic_DNA"/>
</dbReference>
<evidence type="ECO:0000313" key="3">
    <source>
        <dbReference type="EMBL" id="TIB95367.1"/>
    </source>
</evidence>
<dbReference type="Gene3D" id="6.10.280.100">
    <property type="match status" value="1"/>
</dbReference>
<dbReference type="OrthoDB" id="2348401at2759"/>
<evidence type="ECO:0000313" key="11">
    <source>
        <dbReference type="Proteomes" id="UP000309601"/>
    </source>
</evidence>
<dbReference type="EMBL" id="SPRW01000003">
    <property type="protein sequence ID" value="TIC70555.1"/>
    <property type="molecule type" value="Genomic_DNA"/>
</dbReference>
<dbReference type="EMBL" id="SPRO01000023">
    <property type="protein sequence ID" value="TIC29878.1"/>
    <property type="molecule type" value="Genomic_DNA"/>
</dbReference>
<dbReference type="AlphaFoldDB" id="A0A4T0R649"/>
<evidence type="ECO:0000313" key="13">
    <source>
        <dbReference type="Proteomes" id="UP000310708"/>
    </source>
</evidence>
<accession>A0A4T0R649</accession>
<evidence type="ECO:0000313" key="8">
    <source>
        <dbReference type="Proteomes" id="UP000305362"/>
    </source>
</evidence>
<dbReference type="InterPro" id="IPR007250">
    <property type="entry name" value="HSP9_HSP12"/>
</dbReference>
<evidence type="ECO:0000313" key="10">
    <source>
        <dbReference type="Proteomes" id="UP000307169"/>
    </source>
</evidence>
<evidence type="ECO:0000313" key="5">
    <source>
        <dbReference type="EMBL" id="TIC61420.1"/>
    </source>
</evidence>
<dbReference type="Proteomes" id="UP000305647">
    <property type="component" value="Unassembled WGS sequence"/>
</dbReference>
<dbReference type="PIRSF" id="PIRSF002590">
    <property type="entry name" value="HSP9/HSP12_fun"/>
    <property type="match status" value="1"/>
</dbReference>
<dbReference type="EMBL" id="SPRV01000029">
    <property type="protein sequence ID" value="TIC61420.1"/>
    <property type="molecule type" value="Genomic_DNA"/>
</dbReference>